<evidence type="ECO:0000313" key="2">
    <source>
        <dbReference type="EMBL" id="EHQ07582.1"/>
    </source>
</evidence>
<dbReference type="Pfam" id="PF05168">
    <property type="entry name" value="HEPN"/>
    <property type="match status" value="1"/>
</dbReference>
<dbReference type="PROSITE" id="PS50910">
    <property type="entry name" value="HEPN"/>
    <property type="match status" value="1"/>
</dbReference>
<dbReference type="Gene3D" id="1.20.120.330">
    <property type="entry name" value="Nucleotidyltransferases domain 2"/>
    <property type="match status" value="1"/>
</dbReference>
<accession>H2CDP4</accession>
<dbReference type="STRING" id="183.GCA_002009735_01636"/>
<keyword evidence="3" id="KW-1185">Reference proteome</keyword>
<proteinExistence type="predicted"/>
<dbReference type="InterPro" id="IPR007842">
    <property type="entry name" value="HEPN_dom"/>
</dbReference>
<gene>
    <name evidence="2" type="ORF">Lepil_2914</name>
</gene>
<dbReference type="EMBL" id="JH597773">
    <property type="protein sequence ID" value="EHQ07582.1"/>
    <property type="molecule type" value="Genomic_DNA"/>
</dbReference>
<sequence length="131" mass="14508">MRARWQNWLIQAEADLQWAEDSFADGHYAGVCFLCQQIGEKAVKALAYFRGADLVRGHSILSICEELELNGPVREAAARLDLYYISTRYPDALPSGAPAEQFVSSQASEALQLSRLIIARVKEETTSGTES</sequence>
<dbReference type="SUPFAM" id="SSF81593">
    <property type="entry name" value="Nucleotidyltransferase substrate binding subunit/domain"/>
    <property type="match status" value="1"/>
</dbReference>
<reference evidence="2 3" key="1">
    <citation type="submission" date="2011-10" db="EMBL/GenBank/DDBJ databases">
        <title>The Improved High-Quality Draft genome of Leptonema illini DSM 21528.</title>
        <authorList>
            <consortium name="US DOE Joint Genome Institute (JGI-PGF)"/>
            <person name="Lucas S."/>
            <person name="Copeland A."/>
            <person name="Lapidus A."/>
            <person name="Glavina del Rio T."/>
            <person name="Dalin E."/>
            <person name="Tice H."/>
            <person name="Bruce D."/>
            <person name="Goodwin L."/>
            <person name="Pitluck S."/>
            <person name="Peters L."/>
            <person name="Mikhailova N."/>
            <person name="Held B."/>
            <person name="Kyrpides N."/>
            <person name="Mavromatis K."/>
            <person name="Ivanova N."/>
            <person name="Markowitz V."/>
            <person name="Cheng J.-F."/>
            <person name="Hugenholtz P."/>
            <person name="Woyke T."/>
            <person name="Wu D."/>
            <person name="Gronow S."/>
            <person name="Wellnitz S."/>
            <person name="Brambilla E.-M."/>
            <person name="Klenk H.-P."/>
            <person name="Eisen J.A."/>
        </authorList>
    </citation>
    <scope>NUCLEOTIDE SEQUENCE [LARGE SCALE GENOMIC DNA]</scope>
    <source>
        <strain evidence="2 3">DSM 21528</strain>
    </source>
</reference>
<feature type="domain" description="HEPN" evidence="1">
    <location>
        <begin position="9"/>
        <end position="117"/>
    </location>
</feature>
<dbReference type="RefSeq" id="WP_002773598.1">
    <property type="nucleotide sequence ID" value="NZ_JH597773.1"/>
</dbReference>
<dbReference type="AlphaFoldDB" id="H2CDP4"/>
<evidence type="ECO:0000259" key="1">
    <source>
        <dbReference type="PROSITE" id="PS50910"/>
    </source>
</evidence>
<dbReference type="SMART" id="SM00748">
    <property type="entry name" value="HEPN"/>
    <property type="match status" value="1"/>
</dbReference>
<name>H2CDP4_9LEPT</name>
<protein>
    <submittedName>
        <fullName evidence="2">HEPN domain protein</fullName>
    </submittedName>
</protein>
<dbReference type="Proteomes" id="UP000005737">
    <property type="component" value="Unassembled WGS sequence"/>
</dbReference>
<dbReference type="HOGENOM" id="CLU_123170_2_1_12"/>
<evidence type="ECO:0000313" key="3">
    <source>
        <dbReference type="Proteomes" id="UP000005737"/>
    </source>
</evidence>
<organism evidence="2 3">
    <name type="scientific">Leptonema illini DSM 21528</name>
    <dbReference type="NCBI Taxonomy" id="929563"/>
    <lineage>
        <taxon>Bacteria</taxon>
        <taxon>Pseudomonadati</taxon>
        <taxon>Spirochaetota</taxon>
        <taxon>Spirochaetia</taxon>
        <taxon>Leptospirales</taxon>
        <taxon>Leptospiraceae</taxon>
        <taxon>Leptonema</taxon>
    </lineage>
</organism>